<evidence type="ECO:0000313" key="5">
    <source>
        <dbReference type="Proteomes" id="UP000002051"/>
    </source>
</evidence>
<name>A0A072U9P6_MEDTR</name>
<dbReference type="InterPro" id="IPR056647">
    <property type="entry name" value="DUF7745"/>
</dbReference>
<dbReference type="PANTHER" id="PTHR48201">
    <property type="entry name" value="PROTEIN, PUTATIVE-RELATED"/>
    <property type="match status" value="1"/>
</dbReference>
<dbReference type="AlphaFoldDB" id="A0A072U9P6"/>
<accession>A0A072U9P6</accession>
<dbReference type="PANTHER" id="PTHR48201:SF12">
    <property type="entry name" value="AMINOTRANSFERASE-LIKE PLANT MOBILE DOMAIN-CONTAINING PROTEIN"/>
    <property type="match status" value="1"/>
</dbReference>
<dbReference type="EnsemblPlants" id="KEH25808">
    <property type="protein sequence ID" value="KEH25808"/>
    <property type="gene ID" value="MTR_6g034655"/>
</dbReference>
<dbReference type="Proteomes" id="UP000002051">
    <property type="component" value="Chromosome 6"/>
</dbReference>
<organism evidence="3 5">
    <name type="scientific">Medicago truncatula</name>
    <name type="common">Barrel medic</name>
    <name type="synonym">Medicago tribuloides</name>
    <dbReference type="NCBI Taxonomy" id="3880"/>
    <lineage>
        <taxon>Eukaryota</taxon>
        <taxon>Viridiplantae</taxon>
        <taxon>Streptophyta</taxon>
        <taxon>Embryophyta</taxon>
        <taxon>Tracheophyta</taxon>
        <taxon>Spermatophyta</taxon>
        <taxon>Magnoliopsida</taxon>
        <taxon>eudicotyledons</taxon>
        <taxon>Gunneridae</taxon>
        <taxon>Pentapetalae</taxon>
        <taxon>rosids</taxon>
        <taxon>fabids</taxon>
        <taxon>Fabales</taxon>
        <taxon>Fabaceae</taxon>
        <taxon>Papilionoideae</taxon>
        <taxon>50 kb inversion clade</taxon>
        <taxon>NPAAA clade</taxon>
        <taxon>Hologalegina</taxon>
        <taxon>IRL clade</taxon>
        <taxon>Trifolieae</taxon>
        <taxon>Medicago</taxon>
    </lineage>
</organism>
<dbReference type="HOGENOM" id="CLU_1752466_0_0_1"/>
<reference evidence="4" key="3">
    <citation type="submission" date="2015-04" db="UniProtKB">
        <authorList>
            <consortium name="EnsemblPlants"/>
        </authorList>
    </citation>
    <scope>IDENTIFICATION</scope>
    <source>
        <strain evidence="4">cv. Jemalong A17</strain>
    </source>
</reference>
<evidence type="ECO:0000313" key="3">
    <source>
        <dbReference type="EMBL" id="KEH25808.1"/>
    </source>
</evidence>
<evidence type="ECO:0000313" key="4">
    <source>
        <dbReference type="EnsemblPlants" id="KEH25808"/>
    </source>
</evidence>
<protein>
    <recommendedName>
        <fullName evidence="2">DUF7745 domain-containing protein</fullName>
    </recommendedName>
</protein>
<keyword evidence="5" id="KW-1185">Reference proteome</keyword>
<dbReference type="Pfam" id="PF24924">
    <property type="entry name" value="DUF7745"/>
    <property type="match status" value="1"/>
</dbReference>
<reference evidence="3 5" key="2">
    <citation type="journal article" date="2014" name="BMC Genomics">
        <title>An improved genome release (version Mt4.0) for the model legume Medicago truncatula.</title>
        <authorList>
            <person name="Tang H."/>
            <person name="Krishnakumar V."/>
            <person name="Bidwell S."/>
            <person name="Rosen B."/>
            <person name="Chan A."/>
            <person name="Zhou S."/>
            <person name="Gentzbittel L."/>
            <person name="Childs K.L."/>
            <person name="Yandell M."/>
            <person name="Gundlach H."/>
            <person name="Mayer K.F."/>
            <person name="Schwartz D.C."/>
            <person name="Town C.D."/>
        </authorList>
    </citation>
    <scope>GENOME REANNOTATION</scope>
    <source>
        <strain evidence="3">A17</strain>
        <strain evidence="4 5">cv. Jemalong A17</strain>
    </source>
</reference>
<feature type="domain" description="DUF7745" evidence="2">
    <location>
        <begin position="17"/>
        <end position="68"/>
    </location>
</feature>
<dbReference type="EMBL" id="CM001222">
    <property type="protein sequence ID" value="KEH25808.1"/>
    <property type="molecule type" value="Genomic_DNA"/>
</dbReference>
<evidence type="ECO:0000256" key="1">
    <source>
        <dbReference type="SAM" id="MobiDB-lite"/>
    </source>
</evidence>
<gene>
    <name evidence="3" type="ordered locus">MTR_6g034655</name>
</gene>
<sequence length="149" mass="17637">MKKTKSYKFKEVDLVSLRELTLKVKNQTGFRLRYGGLLTILRTNVEEKLVHTLVQFYDPSFRCFTLPDSLQTMYHSEDTSKRGFPSAKNDINKNDTKLINGNMKKLRKIHVVCVRSMRFRLRKPPERSRSGFWLDPKRRDSDSHNEELD</sequence>
<proteinExistence type="predicted"/>
<feature type="region of interest" description="Disordered" evidence="1">
    <location>
        <begin position="126"/>
        <end position="149"/>
    </location>
</feature>
<reference evidence="3 5" key="1">
    <citation type="journal article" date="2011" name="Nature">
        <title>The Medicago genome provides insight into the evolution of rhizobial symbioses.</title>
        <authorList>
            <person name="Young N.D."/>
            <person name="Debelle F."/>
            <person name="Oldroyd G.E."/>
            <person name="Geurts R."/>
            <person name="Cannon S.B."/>
            <person name="Udvardi M.K."/>
            <person name="Benedito V.A."/>
            <person name="Mayer K.F."/>
            <person name="Gouzy J."/>
            <person name="Schoof H."/>
            <person name="Van de Peer Y."/>
            <person name="Proost S."/>
            <person name="Cook D.R."/>
            <person name="Meyers B.C."/>
            <person name="Spannagl M."/>
            <person name="Cheung F."/>
            <person name="De Mita S."/>
            <person name="Krishnakumar V."/>
            <person name="Gundlach H."/>
            <person name="Zhou S."/>
            <person name="Mudge J."/>
            <person name="Bharti A.K."/>
            <person name="Murray J.D."/>
            <person name="Naoumkina M.A."/>
            <person name="Rosen B."/>
            <person name="Silverstein K.A."/>
            <person name="Tang H."/>
            <person name="Rombauts S."/>
            <person name="Zhao P.X."/>
            <person name="Zhou P."/>
            <person name="Barbe V."/>
            <person name="Bardou P."/>
            <person name="Bechner M."/>
            <person name="Bellec A."/>
            <person name="Berger A."/>
            <person name="Berges H."/>
            <person name="Bidwell S."/>
            <person name="Bisseling T."/>
            <person name="Choisne N."/>
            <person name="Couloux A."/>
            <person name="Denny R."/>
            <person name="Deshpande S."/>
            <person name="Dai X."/>
            <person name="Doyle J.J."/>
            <person name="Dudez A.M."/>
            <person name="Farmer A.D."/>
            <person name="Fouteau S."/>
            <person name="Franken C."/>
            <person name="Gibelin C."/>
            <person name="Gish J."/>
            <person name="Goldstein S."/>
            <person name="Gonzalez A.J."/>
            <person name="Green P.J."/>
            <person name="Hallab A."/>
            <person name="Hartog M."/>
            <person name="Hua A."/>
            <person name="Humphray S.J."/>
            <person name="Jeong D.H."/>
            <person name="Jing Y."/>
            <person name="Jocker A."/>
            <person name="Kenton S.M."/>
            <person name="Kim D.J."/>
            <person name="Klee K."/>
            <person name="Lai H."/>
            <person name="Lang C."/>
            <person name="Lin S."/>
            <person name="Macmil S.L."/>
            <person name="Magdelenat G."/>
            <person name="Matthews L."/>
            <person name="McCorrison J."/>
            <person name="Monaghan E.L."/>
            <person name="Mun J.H."/>
            <person name="Najar F.Z."/>
            <person name="Nicholson C."/>
            <person name="Noirot C."/>
            <person name="O'Bleness M."/>
            <person name="Paule C.R."/>
            <person name="Poulain J."/>
            <person name="Prion F."/>
            <person name="Qin B."/>
            <person name="Qu C."/>
            <person name="Retzel E.F."/>
            <person name="Riddle C."/>
            <person name="Sallet E."/>
            <person name="Samain S."/>
            <person name="Samson N."/>
            <person name="Sanders I."/>
            <person name="Saurat O."/>
            <person name="Scarpelli C."/>
            <person name="Schiex T."/>
            <person name="Segurens B."/>
            <person name="Severin A.J."/>
            <person name="Sherrier D.J."/>
            <person name="Shi R."/>
            <person name="Sims S."/>
            <person name="Singer S.R."/>
            <person name="Sinharoy S."/>
            <person name="Sterck L."/>
            <person name="Viollet A."/>
            <person name="Wang B.B."/>
            <person name="Wang K."/>
            <person name="Wang M."/>
            <person name="Wang X."/>
            <person name="Warfsmann J."/>
            <person name="Weissenbach J."/>
            <person name="White D.D."/>
            <person name="White J.D."/>
            <person name="Wiley G.B."/>
            <person name="Wincker P."/>
            <person name="Xing Y."/>
            <person name="Yang L."/>
            <person name="Yao Z."/>
            <person name="Ying F."/>
            <person name="Zhai J."/>
            <person name="Zhou L."/>
            <person name="Zuber A."/>
            <person name="Denarie J."/>
            <person name="Dixon R.A."/>
            <person name="May G.D."/>
            <person name="Schwartz D.C."/>
            <person name="Rogers J."/>
            <person name="Quetier F."/>
            <person name="Town C.D."/>
            <person name="Roe B.A."/>
        </authorList>
    </citation>
    <scope>NUCLEOTIDE SEQUENCE [LARGE SCALE GENOMIC DNA]</scope>
    <source>
        <strain evidence="3">A17</strain>
        <strain evidence="4 5">cv. Jemalong A17</strain>
    </source>
</reference>
<evidence type="ECO:0000259" key="2">
    <source>
        <dbReference type="Pfam" id="PF24924"/>
    </source>
</evidence>